<dbReference type="PANTHER" id="PTHR11010">
    <property type="entry name" value="PROTEASE S28 PRO-X CARBOXYPEPTIDASE-RELATED"/>
    <property type="match status" value="1"/>
</dbReference>
<feature type="region of interest" description="Disordered" evidence="6">
    <location>
        <begin position="98"/>
        <end position="118"/>
    </location>
</feature>
<keyword evidence="2" id="KW-0645">Protease</keyword>
<keyword evidence="3 7" id="KW-0732">Signal</keyword>
<dbReference type="PANTHER" id="PTHR11010:SF5">
    <property type="entry name" value="RE36938P-RELATED"/>
    <property type="match status" value="1"/>
</dbReference>
<evidence type="ECO:0000256" key="1">
    <source>
        <dbReference type="ARBA" id="ARBA00011079"/>
    </source>
</evidence>
<evidence type="ECO:0000256" key="3">
    <source>
        <dbReference type="ARBA" id="ARBA00022729"/>
    </source>
</evidence>
<dbReference type="InterPro" id="IPR008758">
    <property type="entry name" value="Peptidase_S28"/>
</dbReference>
<evidence type="ECO:0000256" key="7">
    <source>
        <dbReference type="SAM" id="SignalP"/>
    </source>
</evidence>
<dbReference type="GO" id="GO:0070008">
    <property type="term" value="F:serine-type exopeptidase activity"/>
    <property type="evidence" value="ECO:0007669"/>
    <property type="project" value="InterPro"/>
</dbReference>
<dbReference type="InterPro" id="IPR042269">
    <property type="entry name" value="Ser_carbopepase_S28_SKS"/>
</dbReference>
<dbReference type="GO" id="GO:0008239">
    <property type="term" value="F:dipeptidyl-peptidase activity"/>
    <property type="evidence" value="ECO:0007669"/>
    <property type="project" value="TreeGrafter"/>
</dbReference>
<evidence type="ECO:0000313" key="8">
    <source>
        <dbReference type="Proteomes" id="UP000504606"/>
    </source>
</evidence>
<feature type="region of interest" description="Disordered" evidence="6">
    <location>
        <begin position="29"/>
        <end position="66"/>
    </location>
</feature>
<accession>A0A6J1SA03</accession>
<reference evidence="9" key="1">
    <citation type="submission" date="2025-08" db="UniProtKB">
        <authorList>
            <consortium name="RefSeq"/>
        </authorList>
    </citation>
    <scope>IDENTIFICATION</scope>
    <source>
        <tissue evidence="9">Whole organism</tissue>
    </source>
</reference>
<name>A0A6J1SA03_FRAOC</name>
<evidence type="ECO:0000256" key="5">
    <source>
        <dbReference type="ARBA" id="ARBA00023180"/>
    </source>
</evidence>
<dbReference type="SUPFAM" id="SSF53474">
    <property type="entry name" value="alpha/beta-Hydrolases"/>
    <property type="match status" value="1"/>
</dbReference>
<evidence type="ECO:0000256" key="6">
    <source>
        <dbReference type="SAM" id="MobiDB-lite"/>
    </source>
</evidence>
<dbReference type="GO" id="GO:0006508">
    <property type="term" value="P:proteolysis"/>
    <property type="evidence" value="ECO:0007669"/>
    <property type="project" value="UniProtKB-KW"/>
</dbReference>
<feature type="signal peptide" evidence="7">
    <location>
        <begin position="1"/>
        <end position="20"/>
    </location>
</feature>
<proteinExistence type="inferred from homology"/>
<dbReference type="InterPro" id="IPR029058">
    <property type="entry name" value="AB_hydrolase_fold"/>
</dbReference>
<dbReference type="Proteomes" id="UP000504606">
    <property type="component" value="Unplaced"/>
</dbReference>
<evidence type="ECO:0000256" key="2">
    <source>
        <dbReference type="ARBA" id="ARBA00022670"/>
    </source>
</evidence>
<dbReference type="AlphaFoldDB" id="A0A6J1SA03"/>
<keyword evidence="4" id="KW-0378">Hydrolase</keyword>
<evidence type="ECO:0000256" key="4">
    <source>
        <dbReference type="ARBA" id="ARBA00022801"/>
    </source>
</evidence>
<keyword evidence="8" id="KW-1185">Reference proteome</keyword>
<dbReference type="OrthoDB" id="1735038at2759"/>
<dbReference type="GeneID" id="113206240"/>
<dbReference type="Gene3D" id="1.20.120.980">
    <property type="entry name" value="Serine carboxypeptidase S28, SKS domain"/>
    <property type="match status" value="1"/>
</dbReference>
<organism evidence="8 9">
    <name type="scientific">Frankliniella occidentalis</name>
    <name type="common">Western flower thrips</name>
    <name type="synonym">Euthrips occidentalis</name>
    <dbReference type="NCBI Taxonomy" id="133901"/>
    <lineage>
        <taxon>Eukaryota</taxon>
        <taxon>Metazoa</taxon>
        <taxon>Ecdysozoa</taxon>
        <taxon>Arthropoda</taxon>
        <taxon>Hexapoda</taxon>
        <taxon>Insecta</taxon>
        <taxon>Pterygota</taxon>
        <taxon>Neoptera</taxon>
        <taxon>Paraneoptera</taxon>
        <taxon>Thysanoptera</taxon>
        <taxon>Terebrantia</taxon>
        <taxon>Thripoidea</taxon>
        <taxon>Thripidae</taxon>
        <taxon>Frankliniella</taxon>
    </lineage>
</organism>
<comment type="similarity">
    <text evidence="1">Belongs to the peptidase S28 family.</text>
</comment>
<evidence type="ECO:0000313" key="9">
    <source>
        <dbReference type="RefSeq" id="XP_026278014.2"/>
    </source>
</evidence>
<dbReference type="RefSeq" id="XP_026278014.2">
    <property type="nucleotide sequence ID" value="XM_026422229.2"/>
</dbReference>
<gene>
    <name evidence="9" type="primary">LOC113206240</name>
</gene>
<feature type="compositionally biased region" description="Low complexity" evidence="6">
    <location>
        <begin position="52"/>
        <end position="66"/>
    </location>
</feature>
<sequence length="561" mass="61333">MAVRLLPLLLLLQGASLLQAPPAVLQPAPAHHGMTGADPRAAAAPGPPRPQAQPAAASDGAAETPAARRALLRAAAGAPPFSYSMWLRTTHPRVMDEEEGAAAGPTPVRRSSVQQPLDHLDADNAARWTQAYWRNAEHYKEGGPAFVMLSGTADYASDWLRRGHMADLARAFGADSYFLTTRFFDRVDHPTPDVSVESLAYLSVEQVLQDVASFIEQLDLHNTHRQVVLFGAGFGGAVATWARMRFPDLVSGVVASGATLEARYDTFSYFPVVSDTIDWYHRKDMDCLGYVRKAYLQLDAALSTAAGRAYFNKYFQPCEPLAVNQTMSEEDRAQVLGLVAGVLADQVQDDQDGPLANGRPGNDKLWPYCFALSSASDAPLVELARLVLFSVDGQCLDASFQGLVSALSTSDWVSEANTRGVRPWLWLQCTELGQLPTTSGDLFKFPYSPSISMSTFYKKLCNTIFGSDVSSQLIDNISQINTVYGGKAPKISNAIFVRGDLDPWKHLSPEEGLPGEEVHVFSVLRASHAHDMFPRDDYDPPWMKRTRKAVANVLARWLSSS</sequence>
<dbReference type="KEGG" id="foc:113206240"/>
<feature type="chain" id="PRO_5039622112" evidence="7">
    <location>
        <begin position="21"/>
        <end position="561"/>
    </location>
</feature>
<dbReference type="Pfam" id="PF05577">
    <property type="entry name" value="Peptidase_S28"/>
    <property type="match status" value="1"/>
</dbReference>
<feature type="compositionally biased region" description="Low complexity" evidence="6">
    <location>
        <begin position="29"/>
        <end position="44"/>
    </location>
</feature>
<keyword evidence="5" id="KW-0325">Glycoprotein</keyword>
<protein>
    <submittedName>
        <fullName evidence="9">Thymus-specific serine protease-like isoform X1</fullName>
    </submittedName>
</protein>
<dbReference type="Gene3D" id="3.40.50.1820">
    <property type="entry name" value="alpha/beta hydrolase"/>
    <property type="match status" value="1"/>
</dbReference>